<protein>
    <submittedName>
        <fullName evidence="12">ABC transporter CDR4</fullName>
    </submittedName>
</protein>
<dbReference type="InterPro" id="IPR010929">
    <property type="entry name" value="PDR_CDR_ABC"/>
</dbReference>
<feature type="transmembrane region" description="Helical" evidence="10">
    <location>
        <begin position="573"/>
        <end position="592"/>
    </location>
</feature>
<feature type="transmembrane region" description="Helical" evidence="10">
    <location>
        <begin position="782"/>
        <end position="801"/>
    </location>
</feature>
<evidence type="ECO:0000256" key="6">
    <source>
        <dbReference type="ARBA" id="ARBA00022840"/>
    </source>
</evidence>
<dbReference type="OrthoDB" id="245989at2759"/>
<dbReference type="EMBL" id="LFRF01000005">
    <property type="protein sequence ID" value="KND92577.1"/>
    <property type="molecule type" value="Genomic_DNA"/>
</dbReference>
<dbReference type="Gene3D" id="3.40.50.300">
    <property type="entry name" value="P-loop containing nucleotide triphosphate hydrolases"/>
    <property type="match status" value="2"/>
</dbReference>
<dbReference type="InterPro" id="IPR034003">
    <property type="entry name" value="ABCG_PDR_2"/>
</dbReference>
<dbReference type="GO" id="GO:0016020">
    <property type="term" value="C:membrane"/>
    <property type="evidence" value="ECO:0007669"/>
    <property type="project" value="UniProtKB-SubCell"/>
</dbReference>
<dbReference type="CDD" id="cd03233">
    <property type="entry name" value="ABCG_PDR_domain1"/>
    <property type="match status" value="1"/>
</dbReference>
<evidence type="ECO:0000256" key="4">
    <source>
        <dbReference type="ARBA" id="ARBA00022692"/>
    </source>
</evidence>
<feature type="domain" description="ABC transporter" evidence="11">
    <location>
        <begin position="173"/>
        <end position="424"/>
    </location>
</feature>
<dbReference type="InterPro" id="IPR034001">
    <property type="entry name" value="ABCG_PDR_1"/>
</dbReference>
<evidence type="ECO:0000256" key="7">
    <source>
        <dbReference type="ARBA" id="ARBA00022989"/>
    </source>
</evidence>
<dbReference type="GO" id="GO:0140359">
    <property type="term" value="F:ABC-type transporter activity"/>
    <property type="evidence" value="ECO:0007669"/>
    <property type="project" value="InterPro"/>
</dbReference>
<feature type="transmembrane region" description="Helical" evidence="10">
    <location>
        <begin position="679"/>
        <end position="698"/>
    </location>
</feature>
<keyword evidence="3" id="KW-0813">Transport</keyword>
<evidence type="ECO:0000256" key="9">
    <source>
        <dbReference type="SAM" id="MobiDB-lite"/>
    </source>
</evidence>
<evidence type="ECO:0000256" key="3">
    <source>
        <dbReference type="ARBA" id="ARBA00022448"/>
    </source>
</evidence>
<dbReference type="InterPro" id="IPR013525">
    <property type="entry name" value="ABC2_TM"/>
</dbReference>
<dbReference type="Proteomes" id="UP000036947">
    <property type="component" value="Unassembled WGS sequence"/>
</dbReference>
<comment type="subcellular location">
    <subcellularLocation>
        <location evidence="1">Membrane</location>
        <topology evidence="1">Multi-pass membrane protein</topology>
    </subcellularLocation>
</comment>
<dbReference type="GO" id="GO:0005524">
    <property type="term" value="F:ATP binding"/>
    <property type="evidence" value="ECO:0007669"/>
    <property type="project" value="UniProtKB-KW"/>
</dbReference>
<dbReference type="Pfam" id="PF01061">
    <property type="entry name" value="ABC2_membrane"/>
    <property type="match status" value="2"/>
</dbReference>
<dbReference type="FunFam" id="3.40.50.300:FF:000054">
    <property type="entry name" value="ABC multidrug transporter atrF"/>
    <property type="match status" value="1"/>
</dbReference>
<dbReference type="PANTHER" id="PTHR19241">
    <property type="entry name" value="ATP-BINDING CASSETTE TRANSPORTER"/>
    <property type="match status" value="1"/>
</dbReference>
<feature type="transmembrane region" description="Helical" evidence="10">
    <location>
        <begin position="1474"/>
        <end position="1494"/>
    </location>
</feature>
<dbReference type="PROSITE" id="PS00211">
    <property type="entry name" value="ABC_TRANSPORTER_1"/>
    <property type="match status" value="1"/>
</dbReference>
<dbReference type="CDD" id="cd03232">
    <property type="entry name" value="ABCG_PDR_domain2"/>
    <property type="match status" value="1"/>
</dbReference>
<comment type="caution">
    <text evidence="12">The sequence shown here is derived from an EMBL/GenBank/DDBJ whole genome shotgun (WGS) entry which is preliminary data.</text>
</comment>
<feature type="transmembrane region" description="Helical" evidence="10">
    <location>
        <begin position="1284"/>
        <end position="1310"/>
    </location>
</feature>
<dbReference type="InterPro" id="IPR027417">
    <property type="entry name" value="P-loop_NTPase"/>
</dbReference>
<evidence type="ECO:0000313" key="12">
    <source>
        <dbReference type="EMBL" id="KND92577.1"/>
    </source>
</evidence>
<dbReference type="STRING" id="1163406.A0A0L0NEI2"/>
<dbReference type="PROSITE" id="PS50893">
    <property type="entry name" value="ABC_TRANSPORTER_2"/>
    <property type="match status" value="2"/>
</dbReference>
<dbReference type="InterPro" id="IPR029481">
    <property type="entry name" value="ABC_trans_N"/>
</dbReference>
<evidence type="ECO:0000256" key="10">
    <source>
        <dbReference type="SAM" id="Phobius"/>
    </source>
</evidence>
<comment type="similarity">
    <text evidence="2">Belongs to the ABC transporter superfamily. ABCG family. PDR (TC 3.A.1.205) subfamily.</text>
</comment>
<dbReference type="InterPro" id="IPR003439">
    <property type="entry name" value="ABC_transporter-like_ATP-bd"/>
</dbReference>
<dbReference type="InterPro" id="IPR003593">
    <property type="entry name" value="AAA+_ATPase"/>
</dbReference>
<accession>A0A0L0NEI2</accession>
<keyword evidence="5" id="KW-0547">Nucleotide-binding</keyword>
<evidence type="ECO:0000256" key="1">
    <source>
        <dbReference type="ARBA" id="ARBA00004141"/>
    </source>
</evidence>
<sequence>MSSTANQTPGNAEAAAGTADGQHDLSRSQAGTAMEAPKEDGSPMASQFDNGATDSDYSGQPIQRHETETMIRHEDRRELVRIVTALSRRRSSVAVHPLPSTTLGAVDEYDAVYDPEHSNFDLSKWLRRFVEQLHEQGLTARRTGVAYRNLDVFGSGSALQLQQTVGSILMAPLRLGEFFSFGKKEPKHILHGFEGLLKEGELLVVLGRPGSGCSTLLKTLCGELEGLKLGEKSSLHYNGIPQKQMQREFKGETIYNQEVDKHFPHLTVGQTLEFAASVRTPSHRIQGMSRVEYCHYIAQVVMAAFGLSHTYNTKVGNDFVRGVSGGERKRVSIAEMVLAGSPFSAWDNSTRGLDSATAFKFVQSLRLASDLGSQANAVAIYQASQVIYDLFDKATVLYEGRQIYFGPANQARRFFEKQGWHCPARQTTGDFLTSVTNPQERQAREGMESKVPRTPEEFERCWRQSPECQALGAELDSHERVYLGEQQQESVAQFREQKNYRQAKHVRPGSPYIISIWMQVKLNTKRAYQRIWNDISATLTQTLSQLVMAFIIGSIFFGTPNATVGFYAKGSVLFMAVLLNALTAISEITSLYEQRPIVEKHASYAFYHPATEAAAGIVADIPIKFATATVFNVVLYFLSGLRAEPSQFFIYFMITYMSIFIMSAVFRTMAAATKTVSQAMALSGVLVLALVIYTGFAIRVPDMHPWFSWIRWLNPIFYAFEILVANEFHGQQFTCSSIVPPYSPPVGDSWICSVAGAVAGQYTVSGDAFIATNYEYYYSNVWRNYGILWAFLVGFMTLYFIDTELNSSTTSTAEALVFQRGHVPQYLQKGNQKAVLENGAGAKDDKKNAEGDVTDVKGLEPQTDIFTWGDVVYDIEIKGEPRRLLDHVSGWVRPGTLTALMGVSGAGKTTLLDALAQRTTMGVIMGDMFVNGKPLDPSFQRKTGYVQQQDLHLETATVRESLRFSAMLRQPKSVSKKEKYEFVEQVIKMLNMEDFANAVVGVPGEGLDVEQRKLLTIGVELAAKPKLLLFLDEPTSGLDSQSSWAICAFLRKLADSGQAILCTVHQPSAILFQAFDRLLFLAKGGKTVYFGDIGDNSRTLLDYFESNGARTCSDDENPAEYMLEVVNNGSNGKGQDWHTVWKGSDESQAAQAEIDRIHSEKQHTQEHAAIGHDEKRSREHSEFAMPFTTQIQVVTHRVFQQYWRMPSYIFAKWMLATFAGLFIGFSFFDANGTEAGTQNVIFSVFMVTTIFSTVVQQIQPLFLTQRSLYEVRERPSKAYSWKAFIVANILVEVPYQIVTGVLIYACFYYPVVGVQSSDRQGLVLLFVLQLFLFASTFAQMTVVVMPDAHTASSVVTVLTIMSIIFSGVLQTAQALPGFWMFMYRVSVFTYWIAGIVGTELHDRPISCSATETSIFNPPPGMSCGDYLAPLLQNAPGQVQNPGAMEQCRYCPVTNADQLLASSGIFWSQRWRNFGLVWVYIVFNICVTVLLYYTFRVKKGTSVFSGFRLPWSKKTKKGSS</sequence>
<feature type="transmembrane region" description="Helical" evidence="10">
    <location>
        <begin position="613"/>
        <end position="636"/>
    </location>
</feature>
<evidence type="ECO:0000256" key="5">
    <source>
        <dbReference type="ARBA" id="ARBA00022741"/>
    </source>
</evidence>
<evidence type="ECO:0000313" key="13">
    <source>
        <dbReference type="Proteomes" id="UP000036947"/>
    </source>
</evidence>
<feature type="transmembrane region" description="Helical" evidence="10">
    <location>
        <begin position="1351"/>
        <end position="1372"/>
    </location>
</feature>
<keyword evidence="13" id="KW-1185">Reference proteome</keyword>
<feature type="transmembrane region" description="Helical" evidence="10">
    <location>
        <begin position="1209"/>
        <end position="1228"/>
    </location>
</feature>
<feature type="compositionally biased region" description="Polar residues" evidence="9">
    <location>
        <begin position="1"/>
        <end position="10"/>
    </location>
</feature>
<dbReference type="SUPFAM" id="SSF52540">
    <property type="entry name" value="P-loop containing nucleoside triphosphate hydrolases"/>
    <property type="match status" value="2"/>
</dbReference>
<feature type="transmembrane region" description="Helical" evidence="10">
    <location>
        <begin position="1322"/>
        <end position="1344"/>
    </location>
</feature>
<feature type="domain" description="ABC transporter" evidence="11">
    <location>
        <begin position="866"/>
        <end position="1108"/>
    </location>
</feature>
<feature type="region of interest" description="Disordered" evidence="9">
    <location>
        <begin position="1"/>
        <end position="73"/>
    </location>
</feature>
<dbReference type="InterPro" id="IPR043926">
    <property type="entry name" value="ABCG_dom"/>
</dbReference>
<dbReference type="Pfam" id="PF06422">
    <property type="entry name" value="PDR_CDR"/>
    <property type="match status" value="2"/>
</dbReference>
<gene>
    <name evidence="12" type="ORF">TOPH_02847</name>
</gene>
<dbReference type="Pfam" id="PF19055">
    <property type="entry name" value="ABC2_membrane_7"/>
    <property type="match status" value="1"/>
</dbReference>
<dbReference type="GO" id="GO:0016887">
    <property type="term" value="F:ATP hydrolysis activity"/>
    <property type="evidence" value="ECO:0007669"/>
    <property type="project" value="InterPro"/>
</dbReference>
<dbReference type="SMART" id="SM00382">
    <property type="entry name" value="AAA"/>
    <property type="match status" value="2"/>
</dbReference>
<evidence type="ECO:0000259" key="11">
    <source>
        <dbReference type="PROSITE" id="PS50893"/>
    </source>
</evidence>
<feature type="transmembrane region" description="Helical" evidence="10">
    <location>
        <begin position="648"/>
        <end position="667"/>
    </location>
</feature>
<feature type="transmembrane region" description="Helical" evidence="10">
    <location>
        <begin position="546"/>
        <end position="567"/>
    </location>
</feature>
<keyword evidence="8 10" id="KW-0472">Membrane</keyword>
<dbReference type="Pfam" id="PF00005">
    <property type="entry name" value="ABC_tran"/>
    <property type="match status" value="2"/>
</dbReference>
<keyword evidence="4 10" id="KW-0812">Transmembrane</keyword>
<dbReference type="InterPro" id="IPR017871">
    <property type="entry name" value="ABC_transporter-like_CS"/>
</dbReference>
<name>A0A0L0NEI2_TOLOC</name>
<evidence type="ECO:0000256" key="2">
    <source>
        <dbReference type="ARBA" id="ARBA00006012"/>
    </source>
</evidence>
<feature type="transmembrane region" description="Helical" evidence="10">
    <location>
        <begin position="1240"/>
        <end position="1263"/>
    </location>
</feature>
<evidence type="ECO:0000256" key="8">
    <source>
        <dbReference type="ARBA" id="ARBA00023136"/>
    </source>
</evidence>
<organism evidence="12 13">
    <name type="scientific">Tolypocladium ophioglossoides (strain CBS 100239)</name>
    <name type="common">Snaketongue truffleclub</name>
    <name type="synonym">Elaphocordyceps ophioglossoides</name>
    <dbReference type="NCBI Taxonomy" id="1163406"/>
    <lineage>
        <taxon>Eukaryota</taxon>
        <taxon>Fungi</taxon>
        <taxon>Dikarya</taxon>
        <taxon>Ascomycota</taxon>
        <taxon>Pezizomycotina</taxon>
        <taxon>Sordariomycetes</taxon>
        <taxon>Hypocreomycetidae</taxon>
        <taxon>Hypocreales</taxon>
        <taxon>Ophiocordycipitaceae</taxon>
        <taxon>Tolypocladium</taxon>
    </lineage>
</organism>
<feature type="compositionally biased region" description="Basic and acidic residues" evidence="9">
    <location>
        <begin position="63"/>
        <end position="73"/>
    </location>
</feature>
<proteinExistence type="inferred from homology"/>
<feature type="compositionally biased region" description="Polar residues" evidence="9">
    <location>
        <begin position="44"/>
        <end position="61"/>
    </location>
</feature>
<keyword evidence="6" id="KW-0067">ATP-binding</keyword>
<dbReference type="Pfam" id="PF14510">
    <property type="entry name" value="ABC_trans_N"/>
    <property type="match status" value="1"/>
</dbReference>
<reference evidence="12 13" key="1">
    <citation type="journal article" date="2015" name="BMC Genomics">
        <title>The genome of the truffle-parasite Tolypocladium ophioglossoides and the evolution of antifungal peptaibiotics.</title>
        <authorList>
            <person name="Quandt C.A."/>
            <person name="Bushley K.E."/>
            <person name="Spatafora J.W."/>
        </authorList>
    </citation>
    <scope>NUCLEOTIDE SEQUENCE [LARGE SCALE GENOMIC DNA]</scope>
    <source>
        <strain evidence="12 13">CBS 100239</strain>
    </source>
</reference>
<keyword evidence="7 10" id="KW-1133">Transmembrane helix</keyword>